<dbReference type="Proteomes" id="UP000068832">
    <property type="component" value="Chromosome"/>
</dbReference>
<accession>A0A088EAE3</accession>
<dbReference type="OrthoDB" id="26340at2157"/>
<dbReference type="InterPro" id="IPR016181">
    <property type="entry name" value="Acyl_CoA_acyltransferase"/>
</dbReference>
<dbReference type="OMA" id="LKAGFTW"/>
<evidence type="ECO:0000313" key="10">
    <source>
        <dbReference type="Proteomes" id="UP000062398"/>
    </source>
</evidence>
<reference evidence="6 8" key="3">
    <citation type="submission" date="2015-07" db="EMBL/GenBank/DDBJ databases">
        <title>Physiological, transcriptional responses and genome re-sequencing of acid resistant extremely thermoacidophilic Metallosphaera sedula SARC-M1.</title>
        <authorList>
            <person name="Ai C."/>
            <person name="McCarthy S."/>
            <person name="Eckrich V."/>
            <person name="Rudrappa D."/>
            <person name="Qiu G."/>
            <person name="Blum P."/>
        </authorList>
    </citation>
    <scope>NUCLEOTIDE SEQUENCE [LARGE SCALE GENOMIC DNA]</scope>
    <source>
        <strain evidence="6 8">SARC-M1</strain>
    </source>
</reference>
<organism evidence="1 7">
    <name type="scientific">Metallosphaera sedula</name>
    <dbReference type="NCBI Taxonomy" id="43687"/>
    <lineage>
        <taxon>Archaea</taxon>
        <taxon>Thermoproteota</taxon>
        <taxon>Thermoprotei</taxon>
        <taxon>Sulfolobales</taxon>
        <taxon>Sulfolobaceae</taxon>
        <taxon>Metallosphaera</taxon>
    </lineage>
</organism>
<dbReference type="RefSeq" id="WP_012022084.1">
    <property type="nucleotide sequence ID" value="NZ_AP019770.1"/>
</dbReference>
<evidence type="ECO:0000313" key="1">
    <source>
        <dbReference type="EMBL" id="AIM28280.1"/>
    </source>
</evidence>
<evidence type="ECO:0000313" key="5">
    <source>
        <dbReference type="EMBL" id="AKV81817.1"/>
    </source>
</evidence>
<dbReference type="EMBL" id="CP012174">
    <property type="protein sequence ID" value="AKV79572.1"/>
    <property type="molecule type" value="Genomic_DNA"/>
</dbReference>
<gene>
    <name evidence="1" type="ORF">HA72_2158</name>
    <name evidence="2" type="ORF">MsedA_2209</name>
    <name evidence="3" type="ORF">MsedB_2211</name>
    <name evidence="4" type="ORF">MsedC_2209</name>
    <name evidence="5" type="ORF">MsedD_2210</name>
    <name evidence="6" type="ORF">MsedE_2212</name>
</gene>
<protein>
    <submittedName>
        <fullName evidence="1">Uncharacterized conserved protein UCP017998</fullName>
    </submittedName>
</protein>
<dbReference type="EMBL" id="CP008822">
    <property type="protein sequence ID" value="AIM28280.1"/>
    <property type="molecule type" value="Genomic_DNA"/>
</dbReference>
<dbReference type="InterPro" id="IPR008304">
    <property type="entry name" value="UCP017998"/>
</dbReference>
<dbReference type="SUPFAM" id="SSF55729">
    <property type="entry name" value="Acyl-CoA N-acyltransferases (Nat)"/>
    <property type="match status" value="1"/>
</dbReference>
<dbReference type="EMBL" id="CP012172">
    <property type="protein sequence ID" value="AKV75083.1"/>
    <property type="molecule type" value="Genomic_DNA"/>
</dbReference>
<proteinExistence type="predicted"/>
<evidence type="ECO:0000313" key="4">
    <source>
        <dbReference type="EMBL" id="AKV79572.1"/>
    </source>
</evidence>
<reference evidence="9 10" key="2">
    <citation type="journal article" date="2015" name="Genome Announc.">
        <title>Complete Genome Sequences of Evolved Arsenate-Resistant Metallosphaera sedula Strains.</title>
        <authorList>
            <person name="Ai C."/>
            <person name="McCarthy S."/>
            <person name="Schackwitz W."/>
            <person name="Martin J."/>
            <person name="Lipzen A."/>
            <person name="Blum P."/>
        </authorList>
    </citation>
    <scope>NUCLEOTIDE SEQUENCE [LARGE SCALE GENOMIC DNA]</scope>
    <source>
        <strain evidence="4 10">ARS120-1</strain>
        <strain evidence="5 9">ARS120-2</strain>
        <strain evidence="2 12">ARS50-1</strain>
        <strain evidence="3 11">ARS50-2</strain>
    </source>
</reference>
<dbReference type="Proteomes" id="UP000029084">
    <property type="component" value="Chromosome"/>
</dbReference>
<dbReference type="EMBL" id="CP012173">
    <property type="protein sequence ID" value="AKV77322.1"/>
    <property type="molecule type" value="Genomic_DNA"/>
</dbReference>
<evidence type="ECO:0000313" key="12">
    <source>
        <dbReference type="Proteomes" id="UP000068832"/>
    </source>
</evidence>
<evidence type="ECO:0000313" key="8">
    <source>
        <dbReference type="Proteomes" id="UP000056255"/>
    </source>
</evidence>
<dbReference type="Proteomes" id="UP000061362">
    <property type="component" value="Chromosome"/>
</dbReference>
<dbReference type="EMBL" id="CP012176">
    <property type="protein sequence ID" value="AKV84053.1"/>
    <property type="molecule type" value="Genomic_DNA"/>
</dbReference>
<dbReference type="GeneID" id="91756698"/>
<evidence type="ECO:0000313" key="6">
    <source>
        <dbReference type="EMBL" id="AKV84053.1"/>
    </source>
</evidence>
<evidence type="ECO:0000313" key="3">
    <source>
        <dbReference type="EMBL" id="AKV77322.1"/>
    </source>
</evidence>
<dbReference type="EMBL" id="CP012175">
    <property type="protein sequence ID" value="AKV81817.1"/>
    <property type="molecule type" value="Genomic_DNA"/>
</dbReference>
<evidence type="ECO:0000313" key="11">
    <source>
        <dbReference type="Proteomes" id="UP000062475"/>
    </source>
</evidence>
<dbReference type="Proteomes" id="UP000062475">
    <property type="component" value="Chromosome"/>
</dbReference>
<dbReference type="AlphaFoldDB" id="A0A088EAE3"/>
<evidence type="ECO:0000313" key="7">
    <source>
        <dbReference type="Proteomes" id="UP000029084"/>
    </source>
</evidence>
<dbReference type="Gene3D" id="3.40.630.30">
    <property type="match status" value="1"/>
</dbReference>
<sequence>MIEGVIRGKRLESVNVVQTHIAELKAFELLLDGKPLGKCNYFTGRGYYPPWIELDYDPWPRQLGLEAELFKFFFDILPDNGRFFITYYKDPRTFNAIIRGFSVADTELGRSLLIAGFTWFKNWYFPEGGNEGGMKIQANKTLSQETRRRQLSELLAEVKTPESNRLLVELLAQGKS</sequence>
<evidence type="ECO:0000313" key="9">
    <source>
        <dbReference type="Proteomes" id="UP000061362"/>
    </source>
</evidence>
<dbReference type="Proteomes" id="UP000056255">
    <property type="component" value="Chromosome"/>
</dbReference>
<dbReference type="Proteomes" id="UP000062398">
    <property type="component" value="Chromosome"/>
</dbReference>
<name>A0A088EAE3_9CREN</name>
<dbReference type="Pfam" id="PF06557">
    <property type="entry name" value="DUF1122"/>
    <property type="match status" value="1"/>
</dbReference>
<dbReference type="PATRIC" id="fig|43687.5.peg.2315"/>
<reference evidence="1 7" key="1">
    <citation type="journal article" date="2014" name="J. Bacteriol.">
        <title>Role of an Archaeal PitA Transporter in the Copper and Arsenic Resistance of Metallosphaera sedula, an Extreme Thermoacidophile.</title>
        <authorList>
            <person name="McCarthy S."/>
            <person name="Ai C."/>
            <person name="Wheaton G."/>
            <person name="Tevatia R."/>
            <person name="Eckrich V."/>
            <person name="Kelly R."/>
            <person name="Blum P."/>
        </authorList>
    </citation>
    <scope>NUCLEOTIDE SEQUENCE [LARGE SCALE GENOMIC DNA]</scope>
    <source>
        <strain evidence="1 7">CuR1</strain>
    </source>
</reference>
<evidence type="ECO:0000313" key="2">
    <source>
        <dbReference type="EMBL" id="AKV75083.1"/>
    </source>
</evidence>